<dbReference type="Pfam" id="PF25794">
    <property type="entry name" value="SACS"/>
    <property type="match status" value="2"/>
</dbReference>
<organism evidence="2 3">
    <name type="scientific">Mycena pura</name>
    <dbReference type="NCBI Taxonomy" id="153505"/>
    <lineage>
        <taxon>Eukaryota</taxon>
        <taxon>Fungi</taxon>
        <taxon>Dikarya</taxon>
        <taxon>Basidiomycota</taxon>
        <taxon>Agaricomycotina</taxon>
        <taxon>Agaricomycetes</taxon>
        <taxon>Agaricomycetidae</taxon>
        <taxon>Agaricales</taxon>
        <taxon>Marasmiineae</taxon>
        <taxon>Mycenaceae</taxon>
        <taxon>Mycena</taxon>
    </lineage>
</organism>
<dbReference type="SMART" id="SM00225">
    <property type="entry name" value="BTB"/>
    <property type="match status" value="1"/>
</dbReference>
<dbReference type="EMBL" id="JARJCW010000014">
    <property type="protein sequence ID" value="KAJ7217098.1"/>
    <property type="molecule type" value="Genomic_DNA"/>
</dbReference>
<keyword evidence="3" id="KW-1185">Reference proteome</keyword>
<dbReference type="PROSITE" id="PS50097">
    <property type="entry name" value="BTB"/>
    <property type="match status" value="1"/>
</dbReference>
<dbReference type="Gene3D" id="3.30.710.10">
    <property type="entry name" value="Potassium Channel Kv1.1, Chain A"/>
    <property type="match status" value="1"/>
</dbReference>
<gene>
    <name evidence="2" type="ORF">GGX14DRAFT_602035</name>
</gene>
<dbReference type="PANTHER" id="PTHR15600:SF42">
    <property type="entry name" value="SACSIN"/>
    <property type="match status" value="1"/>
</dbReference>
<feature type="domain" description="BTB" evidence="1">
    <location>
        <begin position="2543"/>
        <end position="2618"/>
    </location>
</feature>
<reference evidence="2" key="1">
    <citation type="submission" date="2023-03" db="EMBL/GenBank/DDBJ databases">
        <title>Massive genome expansion in bonnet fungi (Mycena s.s.) driven by repeated elements and novel gene families across ecological guilds.</title>
        <authorList>
            <consortium name="Lawrence Berkeley National Laboratory"/>
            <person name="Harder C.B."/>
            <person name="Miyauchi S."/>
            <person name="Viragh M."/>
            <person name="Kuo A."/>
            <person name="Thoen E."/>
            <person name="Andreopoulos B."/>
            <person name="Lu D."/>
            <person name="Skrede I."/>
            <person name="Drula E."/>
            <person name="Henrissat B."/>
            <person name="Morin E."/>
            <person name="Kohler A."/>
            <person name="Barry K."/>
            <person name="LaButti K."/>
            <person name="Morin E."/>
            <person name="Salamov A."/>
            <person name="Lipzen A."/>
            <person name="Mereny Z."/>
            <person name="Hegedus B."/>
            <person name="Baldrian P."/>
            <person name="Stursova M."/>
            <person name="Weitz H."/>
            <person name="Taylor A."/>
            <person name="Grigoriev I.V."/>
            <person name="Nagy L.G."/>
            <person name="Martin F."/>
            <person name="Kauserud H."/>
        </authorList>
    </citation>
    <scope>NUCLEOTIDE SEQUENCE</scope>
    <source>
        <strain evidence="2">9144</strain>
    </source>
</reference>
<evidence type="ECO:0000259" key="1">
    <source>
        <dbReference type="PROSITE" id="PS50097"/>
    </source>
</evidence>
<dbReference type="InterPro" id="IPR036890">
    <property type="entry name" value="HATPase_C_sf"/>
</dbReference>
<accession>A0AAD6VNI3</accession>
<dbReference type="InterPro" id="IPR052972">
    <property type="entry name" value="Sacsin_chaperone_reg"/>
</dbReference>
<feature type="non-terminal residue" evidence="2">
    <location>
        <position position="1"/>
    </location>
</feature>
<dbReference type="InterPro" id="IPR000210">
    <property type="entry name" value="BTB/POZ_dom"/>
</dbReference>
<dbReference type="Gene3D" id="3.30.565.10">
    <property type="entry name" value="Histidine kinase-like ATPase, C-terminal domain"/>
    <property type="match status" value="1"/>
</dbReference>
<name>A0AAD6VNI3_9AGAR</name>
<evidence type="ECO:0000313" key="3">
    <source>
        <dbReference type="Proteomes" id="UP001219525"/>
    </source>
</evidence>
<dbReference type="PANTHER" id="PTHR15600">
    <property type="entry name" value="SACSIN"/>
    <property type="match status" value="1"/>
</dbReference>
<sequence length="2668" mass="299056">MPENFRERADLTKIIKSILDSYPLGNGILRELLQNSDDAGATKQTFILDMRNHPQETVVDKDLAKCQGPALLAINDTLFSEEDWKAISTLHSSSKTADETKIGKFGIGVRACYHITDNPHFLSGRKLAIFDPHERFSNGREGGLRIDILTEGSMYPDQLAAFDRSLSAGADGTFPGTVVRLPLRTPCQALESKIKRVAVNPPEIEGLFRDFVERELSVVMLFLKHIRCICLKMILPDGQEKFFGSAEIPDLSIAEKRKFSRNAGARQETFRCAIDVTSVNPITGTTVVASQDWRIYHAVRSTDATSTFISGKLGYCVGSKLADDKLFSHVALAFPIDLNHPPSQFNGRLFTLLPLPIHTSFPVHLHAILALTQDRQSLRNIEETGTGPTSRERLLVTWNRAIFDEFLPEAWSALLQILVDNHEVEDIWSAWPAVQASGSSGSSYWTQILPNLLARVVDLDLPVFPTLLDAEQHVSLSSAFVASEYDDVDIMNALSKVGLSIVKLPKHVRKLLHEGLKVSVLHPNLARDALLVCFYLTRAIYTHPLFKTRISALKAATEEEKDHILRYLVQFPGTIENAIGLPLVPSRGPRISLSRTEKYCLVTEQEAEVFGDSDCNGHFILLSKMDPNVAEIFCSPSAATVNVTRLNNIHIQNYLNHSWFARLNPADDEIMEDTPSSRADWLAKFWRWMAEVTWDGPPGLLPHIKRYHLLPTGQGTLRKLESGILLPIHGANGDPFMAAWGILGVSFLHANVVPYVSAIPSLKTELVVSPNDVVFLIKSILPERISRLDSDSALSIQNHLVQSLRLSGSTVRLDEDNKRKFQQLPIFPTRTAVHDWKEGQKKLSQPVVATATGTIIYVRVDDTCPVPVAPSQTTFFDITPSSGILRTLLGSVNTTALDELGVLEMAIDELATQPQDICDALLSRIIPRLPDLRLSTHRKLQSIPFVLVEGNPDSKRLSPAEVVDPRSELASLYLGEAGKLPRASGRFRKEGPELSLLMAHVPFQTKLTAEIIAERIAYLSRNWSANDLRIFTKAQRFLRLLDASFSSIQQTSHVASLPTEKWMPIRKDAPLAAPSTCRDGGEKPYDYLFDLVLSVVSEKISNQALRKSLGWDEVPMPVLQKQLSCALTHRKNRPFRLHALITELSRRLNSLSDRDIEDLRRVVSDRAWVPIDEATVVETNFALLRPSTNEPVLGGRFKYVPSRLLKAHNGQGRMFLQRMGCTESPCLETLLVELELLAQCTDRSRKLMSEALGILEEVVRALPNCSQDDYRRIFVPGRDCVLHPITLVYYVDANTDFLPEIGYPADSKVSESLARHLRLQFLSSLELGETYDDEDDLQMGEDFTERIKGVLKEHDVEYALNEFLANAVDAKASEFSVLLSERVFESSKVVAPTLADLQKSPSLILFNNATFSEADFRGLRMVGQGGKRADPDSIGRYGLGALSLFHFTDVVQIVSDEYILILDPSGTHLPPRKGTPRTSLFRRISDVARRYPDQLAPFESVHGFSRSAPSYPGTLFRLPLRNTDSALSSTVLQFSNCLNLLNGRYFDLAKDAMFFTSMKHISAMRQLPGGLPILLWSVDADRTPTAVSVDCETVSLNATSQSCAISRQPWLVTKSTIPIHDVPDEYHGVLKDMHLHESRVGLVIRMAFRLDLAALPEITPQTYFLFSSLRLPVQTSLSVHISAQFAISSDRRHIRFDPSDQSGHRIPQAAFNNWILHALVPPLYISGICRAVTVLNTQKFRALNPFVWWPVKQDNDDAISRGVIEAFYDLVVKSSEPICCTVTSKLVAPINAVIRGDRTSLRLHDLMLHLQPPTYVDLPYEIHKMVVKPASTSAAEGQGDQMRFVDPAFVRKVLQSGMTRLITLFDDKRISAQTIDAVLLFMLEGSVPVVDLPLLVLADGKLASGNSEHPTKYIFTGYTGSIPSIFSRSHFLHGELDEKTRKLLIASPEMNVKNFDAAAVLALVKEGVPPQPRCYHSRETQRWISSFWDIYSNLPGPPTSIQIRPLPLIRTVQGEYISLEYCERDDVLTQPVDNLALGVVSAMQKMALVFCQVPRPLTTSLNKPFDIEAFLKAIQLRSLPFSALSTVEVLEVGLWIRSQVSACGDAESRNTVRGLPIWEARKNSNTLLLPANDLEMLPPGVELKAFDGYTTFGFAVATYSQELKNVLDWPPVQRQALTSERLAQRLTFPASLRDSDMHTYSMVLTEFLKVKLGEGAMPVPDGNLRLRQVHELYDHSVELFSAALQSCGQSVFLHPSFQQFNVLLRAKGLRFEIDWDAFLFCAKTVDEELVGHHLESEIMERAGLVYNFYDSRLPGIVMTNTNQWSQLDGLRFIRRDEQRSTSSSYGTDSYVQQLPEIVAPSQLLLRKYEQVAWTQRGLFHQNDPSEGLISLNKSLGVPTAMEVVNHLAVLALQVAPEHPGNRSLLQQVRATYQWLNENKEEAREFLLARSTTDALFLNVDDPADPEETWEWRPAEQLQFDIPYDYPETKTFQVHRFLQDYRPLLLASGADNHQEVNWKPQGTAQDGNALRDVFNHMRNAGELTDLRLMPSKRMAGDEAIDVETLRAHSTFLAAAIPHVRVALLGWREGNLDIYEFPGTYFGARAVLDFIYTGKMEPEPVEKDAGHMMLLQNLLELLEDSDVWDMPELKDEIGRVISERKLLSRDTYRM</sequence>
<dbReference type="SUPFAM" id="SSF55874">
    <property type="entry name" value="ATPase domain of HSP90 chaperone/DNA topoisomerase II/histidine kinase"/>
    <property type="match status" value="2"/>
</dbReference>
<dbReference type="InterPro" id="IPR058210">
    <property type="entry name" value="SACS/Nov_dom"/>
</dbReference>
<protein>
    <recommendedName>
        <fullName evidence="1">BTB domain-containing protein</fullName>
    </recommendedName>
</protein>
<dbReference type="CDD" id="cd18186">
    <property type="entry name" value="BTB_POZ_ZBTB_KLHL-like"/>
    <property type="match status" value="1"/>
</dbReference>
<dbReference type="GO" id="GO:0030544">
    <property type="term" value="F:Hsp70 protein binding"/>
    <property type="evidence" value="ECO:0007669"/>
    <property type="project" value="TreeGrafter"/>
</dbReference>
<dbReference type="SUPFAM" id="SSF54695">
    <property type="entry name" value="POZ domain"/>
    <property type="match status" value="1"/>
</dbReference>
<dbReference type="InterPro" id="IPR011333">
    <property type="entry name" value="SKP1/BTB/POZ_sf"/>
</dbReference>
<evidence type="ECO:0000313" key="2">
    <source>
        <dbReference type="EMBL" id="KAJ7217098.1"/>
    </source>
</evidence>
<proteinExistence type="predicted"/>
<dbReference type="NCBIfam" id="NF047352">
    <property type="entry name" value="P_loop_sacsin"/>
    <property type="match status" value="1"/>
</dbReference>
<dbReference type="Proteomes" id="UP001219525">
    <property type="component" value="Unassembled WGS sequence"/>
</dbReference>
<comment type="caution">
    <text evidence="2">The sequence shown here is derived from an EMBL/GenBank/DDBJ whole genome shotgun (WGS) entry which is preliminary data.</text>
</comment>